<dbReference type="Gene3D" id="3.40.50.1220">
    <property type="entry name" value="TPP-binding domain"/>
    <property type="match status" value="1"/>
</dbReference>
<dbReference type="GO" id="GO:0009097">
    <property type="term" value="P:isoleucine biosynthetic process"/>
    <property type="evidence" value="ECO:0007669"/>
    <property type="project" value="TreeGrafter"/>
</dbReference>
<dbReference type="Proteomes" id="UP000460272">
    <property type="component" value="Unassembled WGS sequence"/>
</dbReference>
<dbReference type="InterPro" id="IPR029061">
    <property type="entry name" value="THDP-binding"/>
</dbReference>
<evidence type="ECO:0000256" key="1">
    <source>
        <dbReference type="ARBA" id="ARBA00007812"/>
    </source>
</evidence>
<dbReference type="InterPro" id="IPR029035">
    <property type="entry name" value="DHS-like_NAD/FAD-binding_dom"/>
</dbReference>
<dbReference type="PANTHER" id="PTHR18968:SF164">
    <property type="entry name" value="PYRUVATE DECARBOXYLASE"/>
    <property type="match status" value="1"/>
</dbReference>
<feature type="domain" description="Thiamine pyrophosphate enzyme TPP-binding" evidence="5">
    <location>
        <begin position="434"/>
        <end position="586"/>
    </location>
</feature>
<reference evidence="7 8" key="1">
    <citation type="submission" date="2018-11" db="EMBL/GenBank/DDBJ databases">
        <title>Trebonia kvetii gen.nov., sp.nov., a novel acidophilic actinobacterium, and proposal of the new actinobacterial family Treboniaceae fam. nov.</title>
        <authorList>
            <person name="Rapoport D."/>
            <person name="Sagova-Mareckova M."/>
            <person name="Sedlacek I."/>
            <person name="Provaznik J."/>
            <person name="Kralova S."/>
            <person name="Pavlinic D."/>
            <person name="Benes V."/>
            <person name="Kopecky J."/>
        </authorList>
    </citation>
    <scope>NUCLEOTIDE SEQUENCE [LARGE SCALE GENOMIC DNA]</scope>
    <source>
        <strain evidence="7 8">15Tr583</strain>
    </source>
</reference>
<dbReference type="NCBIfam" id="NF006203">
    <property type="entry name" value="PRK08327.1"/>
    <property type="match status" value="1"/>
</dbReference>
<dbReference type="Gene3D" id="3.40.50.970">
    <property type="match status" value="2"/>
</dbReference>
<comment type="similarity">
    <text evidence="1 3">Belongs to the TPP enzyme family.</text>
</comment>
<dbReference type="EMBL" id="RPFW01000007">
    <property type="protein sequence ID" value="TVZ01209.1"/>
    <property type="molecule type" value="Genomic_DNA"/>
</dbReference>
<dbReference type="CDD" id="cd02002">
    <property type="entry name" value="TPP_BFDC"/>
    <property type="match status" value="1"/>
</dbReference>
<dbReference type="GO" id="GO:0003984">
    <property type="term" value="F:acetolactate synthase activity"/>
    <property type="evidence" value="ECO:0007669"/>
    <property type="project" value="TreeGrafter"/>
</dbReference>
<dbReference type="Pfam" id="PF02775">
    <property type="entry name" value="TPP_enzyme_C"/>
    <property type="match status" value="1"/>
</dbReference>
<sequence length="601" mass="63600">MPHAARHNVGVPGRRRTPQVSERYYTTSTAFLEALAEAGITHVFANLGSDHPGIIEAMAQARADGREGKLPKLVVCPHEMVALSAAHAYALVSGQPSAVIVHVDGGTQNMGGAISNAAAGRAPVLVFAGTSPFTLRGELPGTRNEFIHWIQDVRDQRGIMRGYVKYDNEIRTGKNVKQLVHRALQIANSEPKGPVYLTGPREVMEEPLQPHAVDPAAYRPVEPAALTAEVAGEIAAALAAARNPLIITGHLGRDPEAVPALVELAQLLAIPVIESASFRMNFPADHPMHRGWQFTTATQNPLLAAADVLLVLDSDVPYIESNSSPADDAAIYVVDIDPVKAGISLWHVPARRSAGANSRVAVRQIAESVRDHGFDSGLVEERRARVTAEHDAQRAAWEADEHPENGLITPAYLTACVRDLLADQDALILTESVTNFQTVAEHLRVNKPGSYLGSGGASLGWHGGGSVGAKLASPERVVVSLVGDGTYLFSVPASVHWLARRYGTPSLTVIYDNRGWRAPKQSTLGVHPKGAAWAADDFHVSFEPEADLPGIAAAAGGAYAATVDDPAELPGVLKEALAAVHAGRSAVVAAHIPVAQPGTPA</sequence>
<dbReference type="Pfam" id="PF02776">
    <property type="entry name" value="TPP_enzyme_N"/>
    <property type="match status" value="1"/>
</dbReference>
<evidence type="ECO:0000256" key="2">
    <source>
        <dbReference type="ARBA" id="ARBA00023052"/>
    </source>
</evidence>
<evidence type="ECO:0000259" key="6">
    <source>
        <dbReference type="Pfam" id="PF02776"/>
    </source>
</evidence>
<gene>
    <name evidence="7" type="ORF">EAS64_33555</name>
</gene>
<feature type="domain" description="Thiamine pyrophosphate enzyme central" evidence="4">
    <location>
        <begin position="233"/>
        <end position="342"/>
    </location>
</feature>
<evidence type="ECO:0000256" key="3">
    <source>
        <dbReference type="RuleBase" id="RU362132"/>
    </source>
</evidence>
<dbReference type="GO" id="GO:0005948">
    <property type="term" value="C:acetolactate synthase complex"/>
    <property type="evidence" value="ECO:0007669"/>
    <property type="project" value="TreeGrafter"/>
</dbReference>
<dbReference type="SUPFAM" id="SSF52518">
    <property type="entry name" value="Thiamin diphosphate-binding fold (THDP-binding)"/>
    <property type="match status" value="2"/>
</dbReference>
<organism evidence="7 8">
    <name type="scientific">Trebonia kvetii</name>
    <dbReference type="NCBI Taxonomy" id="2480626"/>
    <lineage>
        <taxon>Bacteria</taxon>
        <taxon>Bacillati</taxon>
        <taxon>Actinomycetota</taxon>
        <taxon>Actinomycetes</taxon>
        <taxon>Streptosporangiales</taxon>
        <taxon>Treboniaceae</taxon>
        <taxon>Trebonia</taxon>
    </lineage>
</organism>
<keyword evidence="2 3" id="KW-0786">Thiamine pyrophosphate</keyword>
<dbReference type="InterPro" id="IPR012000">
    <property type="entry name" value="Thiamin_PyroP_enz_cen_dom"/>
</dbReference>
<dbReference type="SUPFAM" id="SSF52467">
    <property type="entry name" value="DHS-like NAD/FAD-binding domain"/>
    <property type="match status" value="1"/>
</dbReference>
<evidence type="ECO:0000259" key="5">
    <source>
        <dbReference type="Pfam" id="PF02775"/>
    </source>
</evidence>
<dbReference type="GO" id="GO:0009099">
    <property type="term" value="P:L-valine biosynthetic process"/>
    <property type="evidence" value="ECO:0007669"/>
    <property type="project" value="TreeGrafter"/>
</dbReference>
<evidence type="ECO:0000313" key="7">
    <source>
        <dbReference type="EMBL" id="TVZ01209.1"/>
    </source>
</evidence>
<dbReference type="CDD" id="cd07035">
    <property type="entry name" value="TPP_PYR_POX_like"/>
    <property type="match status" value="1"/>
</dbReference>
<feature type="domain" description="Thiamine pyrophosphate enzyme N-terminal TPP-binding" evidence="6">
    <location>
        <begin position="26"/>
        <end position="152"/>
    </location>
</feature>
<dbReference type="InterPro" id="IPR012001">
    <property type="entry name" value="Thiamin_PyroP_enz_TPP-bd_dom"/>
</dbReference>
<dbReference type="OrthoDB" id="2443624at2"/>
<keyword evidence="8" id="KW-1185">Reference proteome</keyword>
<dbReference type="GO" id="GO:0050660">
    <property type="term" value="F:flavin adenine dinucleotide binding"/>
    <property type="evidence" value="ECO:0007669"/>
    <property type="project" value="TreeGrafter"/>
</dbReference>
<dbReference type="Pfam" id="PF00205">
    <property type="entry name" value="TPP_enzyme_M"/>
    <property type="match status" value="1"/>
</dbReference>
<dbReference type="InterPro" id="IPR011766">
    <property type="entry name" value="TPP_enzyme_TPP-bd"/>
</dbReference>
<name>A0A6P2BQ32_9ACTN</name>
<dbReference type="PANTHER" id="PTHR18968">
    <property type="entry name" value="THIAMINE PYROPHOSPHATE ENZYMES"/>
    <property type="match status" value="1"/>
</dbReference>
<evidence type="ECO:0000313" key="8">
    <source>
        <dbReference type="Proteomes" id="UP000460272"/>
    </source>
</evidence>
<dbReference type="AlphaFoldDB" id="A0A6P2BQ32"/>
<dbReference type="GO" id="GO:0030976">
    <property type="term" value="F:thiamine pyrophosphate binding"/>
    <property type="evidence" value="ECO:0007669"/>
    <property type="project" value="InterPro"/>
</dbReference>
<proteinExistence type="inferred from homology"/>
<protein>
    <submittedName>
        <fullName evidence="7">Thiamine pyrophosphate-requiring protein</fullName>
    </submittedName>
</protein>
<evidence type="ECO:0000259" key="4">
    <source>
        <dbReference type="Pfam" id="PF00205"/>
    </source>
</evidence>
<dbReference type="InterPro" id="IPR045229">
    <property type="entry name" value="TPP_enz"/>
</dbReference>
<accession>A0A6P2BQ32</accession>
<dbReference type="GO" id="GO:0000287">
    <property type="term" value="F:magnesium ion binding"/>
    <property type="evidence" value="ECO:0007669"/>
    <property type="project" value="InterPro"/>
</dbReference>
<comment type="caution">
    <text evidence="7">The sequence shown here is derived from an EMBL/GenBank/DDBJ whole genome shotgun (WGS) entry which is preliminary data.</text>
</comment>